<feature type="domain" description="Ribose-phosphate pyrophosphokinase N-terminal" evidence="10">
    <location>
        <begin position="7"/>
        <end position="121"/>
    </location>
</feature>
<dbReference type="GO" id="GO:0016301">
    <property type="term" value="F:kinase activity"/>
    <property type="evidence" value="ECO:0007669"/>
    <property type="project" value="UniProtKB-KW"/>
</dbReference>
<dbReference type="STRING" id="1640674.SAMN05216323_101217"/>
<dbReference type="GO" id="GO:0005737">
    <property type="term" value="C:cytoplasm"/>
    <property type="evidence" value="ECO:0007669"/>
    <property type="project" value="TreeGrafter"/>
</dbReference>
<accession>A0A1G6HML1</accession>
<evidence type="ECO:0000256" key="2">
    <source>
        <dbReference type="ARBA" id="ARBA00022679"/>
    </source>
</evidence>
<evidence type="ECO:0000256" key="4">
    <source>
        <dbReference type="ARBA" id="ARBA00022727"/>
    </source>
</evidence>
<keyword evidence="3" id="KW-0479">Metal-binding</keyword>
<evidence type="ECO:0000256" key="7">
    <source>
        <dbReference type="ARBA" id="ARBA00022840"/>
    </source>
</evidence>
<dbReference type="PROSITE" id="PS00114">
    <property type="entry name" value="PRPP_SYNTHASE"/>
    <property type="match status" value="1"/>
</dbReference>
<dbReference type="InterPro" id="IPR000836">
    <property type="entry name" value="PRTase_dom"/>
</dbReference>
<keyword evidence="8" id="KW-0460">Magnesium</keyword>
<evidence type="ECO:0000256" key="5">
    <source>
        <dbReference type="ARBA" id="ARBA00022741"/>
    </source>
</evidence>
<comment type="catalytic activity">
    <reaction evidence="9">
        <text>D-ribose 5-phosphate + ATP = 5-phospho-alpha-D-ribose 1-diphosphate + AMP + H(+)</text>
        <dbReference type="Rhea" id="RHEA:15609"/>
        <dbReference type="ChEBI" id="CHEBI:15378"/>
        <dbReference type="ChEBI" id="CHEBI:30616"/>
        <dbReference type="ChEBI" id="CHEBI:58017"/>
        <dbReference type="ChEBI" id="CHEBI:78346"/>
        <dbReference type="ChEBI" id="CHEBI:456215"/>
        <dbReference type="EC" id="2.7.6.1"/>
    </reaction>
</comment>
<dbReference type="PANTHER" id="PTHR10210:SF41">
    <property type="entry name" value="RIBOSE-PHOSPHATE PYROPHOSPHOKINASE 1, CHLOROPLASTIC"/>
    <property type="match status" value="1"/>
</dbReference>
<dbReference type="OrthoDB" id="9777067at2"/>
<evidence type="ECO:0000256" key="3">
    <source>
        <dbReference type="ARBA" id="ARBA00022723"/>
    </source>
</evidence>
<dbReference type="GO" id="GO:0005524">
    <property type="term" value="F:ATP binding"/>
    <property type="evidence" value="ECO:0007669"/>
    <property type="project" value="UniProtKB-KW"/>
</dbReference>
<keyword evidence="2" id="KW-0808">Transferase</keyword>
<evidence type="ECO:0000256" key="1">
    <source>
        <dbReference type="ARBA" id="ARBA00013247"/>
    </source>
</evidence>
<dbReference type="NCBIfam" id="TIGR01251">
    <property type="entry name" value="ribP_PPkin"/>
    <property type="match status" value="1"/>
</dbReference>
<evidence type="ECO:0000256" key="6">
    <source>
        <dbReference type="ARBA" id="ARBA00022777"/>
    </source>
</evidence>
<dbReference type="GO" id="GO:0009156">
    <property type="term" value="P:ribonucleoside monophosphate biosynthetic process"/>
    <property type="evidence" value="ECO:0007669"/>
    <property type="project" value="InterPro"/>
</dbReference>
<dbReference type="PANTHER" id="PTHR10210">
    <property type="entry name" value="RIBOSE-PHOSPHATE DIPHOSPHOKINASE FAMILY MEMBER"/>
    <property type="match status" value="1"/>
</dbReference>
<dbReference type="FunFam" id="3.40.50.2020:FF:000007">
    <property type="entry name" value="Ribose-phosphate pyrophosphokinase"/>
    <property type="match status" value="1"/>
</dbReference>
<dbReference type="SMART" id="SM01400">
    <property type="entry name" value="Pribosyltran_N"/>
    <property type="match status" value="1"/>
</dbReference>
<dbReference type="Gene3D" id="3.40.50.2020">
    <property type="match status" value="2"/>
</dbReference>
<evidence type="ECO:0000256" key="8">
    <source>
        <dbReference type="ARBA" id="ARBA00022842"/>
    </source>
</evidence>
<keyword evidence="6 11" id="KW-0418">Kinase</keyword>
<dbReference type="Pfam" id="PF13793">
    <property type="entry name" value="Pribosyltran_N"/>
    <property type="match status" value="1"/>
</dbReference>
<proteinExistence type="predicted"/>
<name>A0A1G6HML1_9BACT</name>
<dbReference type="NCBIfam" id="NF002320">
    <property type="entry name" value="PRK01259.1"/>
    <property type="match status" value="1"/>
</dbReference>
<dbReference type="GO" id="GO:0004749">
    <property type="term" value="F:ribose phosphate diphosphokinase activity"/>
    <property type="evidence" value="ECO:0007669"/>
    <property type="project" value="UniProtKB-EC"/>
</dbReference>
<dbReference type="GO" id="GO:0006015">
    <property type="term" value="P:5-phosphoribose 1-diphosphate biosynthetic process"/>
    <property type="evidence" value="ECO:0007669"/>
    <property type="project" value="TreeGrafter"/>
</dbReference>
<dbReference type="InterPro" id="IPR000842">
    <property type="entry name" value="PRib_PP_synth_CS"/>
</dbReference>
<dbReference type="AlphaFoldDB" id="A0A1G6HML1"/>
<evidence type="ECO:0000256" key="9">
    <source>
        <dbReference type="ARBA" id="ARBA00049535"/>
    </source>
</evidence>
<dbReference type="GO" id="GO:0002189">
    <property type="term" value="C:ribose phosphate diphosphokinase complex"/>
    <property type="evidence" value="ECO:0007669"/>
    <property type="project" value="TreeGrafter"/>
</dbReference>
<dbReference type="SUPFAM" id="SSF53271">
    <property type="entry name" value="PRTase-like"/>
    <property type="match status" value="1"/>
</dbReference>
<evidence type="ECO:0000313" key="12">
    <source>
        <dbReference type="Proteomes" id="UP000199452"/>
    </source>
</evidence>
<evidence type="ECO:0000313" key="11">
    <source>
        <dbReference type="EMBL" id="SDB95471.1"/>
    </source>
</evidence>
<dbReference type="Pfam" id="PF14572">
    <property type="entry name" value="Pribosyl_synth"/>
    <property type="match status" value="1"/>
</dbReference>
<protein>
    <recommendedName>
        <fullName evidence="1">ribose-phosphate diphosphokinase</fullName>
        <ecNumber evidence="1">2.7.6.1</ecNumber>
    </recommendedName>
</protein>
<dbReference type="EMBL" id="FMYP01000012">
    <property type="protein sequence ID" value="SDB95471.1"/>
    <property type="molecule type" value="Genomic_DNA"/>
</dbReference>
<dbReference type="InterPro" id="IPR005946">
    <property type="entry name" value="Rib-P_diPkinase"/>
</dbReference>
<keyword evidence="12" id="KW-1185">Reference proteome</keyword>
<gene>
    <name evidence="11" type="ORF">SAMN05216323_101217</name>
</gene>
<dbReference type="GO" id="GO:0000287">
    <property type="term" value="F:magnesium ion binding"/>
    <property type="evidence" value="ECO:0007669"/>
    <property type="project" value="InterPro"/>
</dbReference>
<keyword evidence="5" id="KW-0547">Nucleotide-binding</keyword>
<keyword evidence="4" id="KW-0545">Nucleotide biosynthesis</keyword>
<sequence length="314" mass="34486">MPHKSPIKFFTGRNSRYLAEKIAKSFGTELGKSSVIDFSDGEFQPCFDESVRGATVFIIQSTFPPTDNLFELLLMIDAAHRASAYKVVAVIPYFGFARQDRKDKPRVSIGAKLVANLLSAAKVDRIMTMDLHADQIQGFFDVPVDHLYASSIFVPYIKAHNLENIAIAAPDMGGAKRANAYSRFFDASMIICHKNREKANVVSEITAIGDVMGKNVLILDDMIDTAGTMTKAADMLMDRGAKSVRAIATHPVLSGPAYDRIANSVLSEVLVTDTIPLKLGEDISKIHVLSVADLFAEVIDKVYNYQSISSKFII</sequence>
<dbReference type="InterPro" id="IPR029057">
    <property type="entry name" value="PRTase-like"/>
</dbReference>
<dbReference type="Proteomes" id="UP000199452">
    <property type="component" value="Unassembled WGS sequence"/>
</dbReference>
<reference evidence="11 12" key="1">
    <citation type="submission" date="2016-09" db="EMBL/GenBank/DDBJ databases">
        <authorList>
            <person name="Capua I."/>
            <person name="De Benedictis P."/>
            <person name="Joannis T."/>
            <person name="Lombin L.H."/>
            <person name="Cattoli G."/>
        </authorList>
    </citation>
    <scope>NUCLEOTIDE SEQUENCE [LARGE SCALE GENOMIC DNA]</scope>
    <source>
        <strain evidence="11 12">A7P-90m</strain>
    </source>
</reference>
<dbReference type="CDD" id="cd06223">
    <property type="entry name" value="PRTases_typeI"/>
    <property type="match status" value="1"/>
</dbReference>
<dbReference type="GO" id="GO:0006164">
    <property type="term" value="P:purine nucleotide biosynthetic process"/>
    <property type="evidence" value="ECO:0007669"/>
    <property type="project" value="TreeGrafter"/>
</dbReference>
<dbReference type="InterPro" id="IPR029099">
    <property type="entry name" value="Pribosyltran_N"/>
</dbReference>
<dbReference type="RefSeq" id="WP_092436434.1">
    <property type="nucleotide sequence ID" value="NZ_FMYP01000012.1"/>
</dbReference>
<organism evidence="11 12">
    <name type="scientific">Williamwhitmania taraxaci</name>
    <dbReference type="NCBI Taxonomy" id="1640674"/>
    <lineage>
        <taxon>Bacteria</taxon>
        <taxon>Pseudomonadati</taxon>
        <taxon>Bacteroidota</taxon>
        <taxon>Bacteroidia</taxon>
        <taxon>Bacteroidales</taxon>
        <taxon>Williamwhitmaniaceae</taxon>
        <taxon>Williamwhitmania</taxon>
    </lineage>
</organism>
<keyword evidence="7" id="KW-0067">ATP-binding</keyword>
<dbReference type="EC" id="2.7.6.1" evidence="1"/>
<evidence type="ECO:0000259" key="10">
    <source>
        <dbReference type="Pfam" id="PF13793"/>
    </source>
</evidence>